<comment type="caution">
    <text evidence="3">The sequence shown here is derived from an EMBL/GenBank/DDBJ whole genome shotgun (WGS) entry which is preliminary data.</text>
</comment>
<keyword evidence="1" id="KW-0812">Transmembrane</keyword>
<gene>
    <name evidence="3" type="ORF">TrRE_jg630</name>
</gene>
<evidence type="ECO:0000313" key="4">
    <source>
        <dbReference type="Proteomes" id="UP001165082"/>
    </source>
</evidence>
<dbReference type="EMBL" id="BRXZ01004210">
    <property type="protein sequence ID" value="GMH70623.1"/>
    <property type="molecule type" value="Genomic_DNA"/>
</dbReference>
<dbReference type="InterPro" id="IPR055188">
    <property type="entry name" value="Choice_anch_I"/>
</dbReference>
<accession>A0A9W7E9N5</accession>
<evidence type="ECO:0000259" key="2">
    <source>
        <dbReference type="Pfam" id="PF22494"/>
    </source>
</evidence>
<keyword evidence="1" id="KW-0472">Membrane</keyword>
<keyword evidence="1" id="KW-1133">Transmembrane helix</keyword>
<dbReference type="Proteomes" id="UP001165082">
    <property type="component" value="Unassembled WGS sequence"/>
</dbReference>
<evidence type="ECO:0000256" key="1">
    <source>
        <dbReference type="SAM" id="Phobius"/>
    </source>
</evidence>
<feature type="non-terminal residue" evidence="3">
    <location>
        <position position="1"/>
    </location>
</feature>
<sequence length="605" mass="63744">VVVAAAPAKDEGQDGMLAFYNARTFQFPDCKVAGNKPEGIASSHGKLSCINEGSPYNDGTGNVDPDGSMTICDLAATNNVPSFTCTTKKFESANFATSAWKTADEFRSDGVRLFGPNAVDATVGKDLEPEGGCFTEDGKYQMTVLQDNNAYAMYDVSAGKYLFLKGFPHITAEGDMSDKDDGINIQAAWGGQTVKKLIMPDQVTCFTDNGKYYFMTANEGDTRDGGDDPIGISSSEDFEGEEIKLGKICSENACSDDGLLGRLLTTVFMPADFAQQACGSQTCDAQAIDDNSSGVSLTTTATSNTNGVTKGVFSIGGKSTTIFTWAPGETSLSMVWDSNTDFEHVTGGSAAWKTTPYDLCGACRASGTDCDDKCPFNSDRVPIDFDGRSAKKGPEPECVTTGVMPDGTRLSFVGLERTGGIVTHDITDPTSPKLQDYLNVRNWKTASADTTEFNDWMYNLNDGPESLIFISEADSPIGAPMLAAATPMAGRLTMYKIAKKAMRTDDGACKDTATCPYISSASGGEGSAIVDFCDVAVGTKKTAAGCDSGSSGKEKNGVAMAAGFAAAGVVAVIGIVGSYFSYRRGHDSGYSLAKDFDAKHPGNDI</sequence>
<evidence type="ECO:0000313" key="3">
    <source>
        <dbReference type="EMBL" id="GMH70623.1"/>
    </source>
</evidence>
<dbReference type="AlphaFoldDB" id="A0A9W7E9N5"/>
<proteinExistence type="predicted"/>
<feature type="transmembrane region" description="Helical" evidence="1">
    <location>
        <begin position="558"/>
        <end position="582"/>
    </location>
</feature>
<dbReference type="InterPro" id="IPR052956">
    <property type="entry name" value="Mesenchyme-surface_protein"/>
</dbReference>
<dbReference type="PANTHER" id="PTHR46928">
    <property type="entry name" value="MESENCHYME-SPECIFIC CELL SURFACE GLYCOPROTEIN"/>
    <property type="match status" value="1"/>
</dbReference>
<keyword evidence="4" id="KW-1185">Reference proteome</keyword>
<dbReference type="OrthoDB" id="39714at2759"/>
<organism evidence="3 4">
    <name type="scientific">Triparma retinervis</name>
    <dbReference type="NCBI Taxonomy" id="2557542"/>
    <lineage>
        <taxon>Eukaryota</taxon>
        <taxon>Sar</taxon>
        <taxon>Stramenopiles</taxon>
        <taxon>Ochrophyta</taxon>
        <taxon>Bolidophyceae</taxon>
        <taxon>Parmales</taxon>
        <taxon>Triparmaceae</taxon>
        <taxon>Triparma</taxon>
    </lineage>
</organism>
<feature type="domain" description="Choice-of-anchor I" evidence="2">
    <location>
        <begin position="45"/>
        <end position="224"/>
    </location>
</feature>
<name>A0A9W7E9N5_9STRA</name>
<dbReference type="Pfam" id="PF22494">
    <property type="entry name" value="choice_anch_I"/>
    <property type="match status" value="2"/>
</dbReference>
<dbReference type="PANTHER" id="PTHR46928:SF1">
    <property type="entry name" value="MESENCHYME-SPECIFIC CELL SURFACE GLYCOPROTEIN"/>
    <property type="match status" value="1"/>
</dbReference>
<reference evidence="3" key="1">
    <citation type="submission" date="2022-07" db="EMBL/GenBank/DDBJ databases">
        <title>Genome analysis of Parmales, a sister group of diatoms, reveals the evolutionary specialization of diatoms from phago-mixotrophs to photoautotrophs.</title>
        <authorList>
            <person name="Ban H."/>
            <person name="Sato S."/>
            <person name="Yoshikawa S."/>
            <person name="Kazumasa Y."/>
            <person name="Nakamura Y."/>
            <person name="Ichinomiya M."/>
            <person name="Saitoh K."/>
            <person name="Sato N."/>
            <person name="Blanc-Mathieu R."/>
            <person name="Endo H."/>
            <person name="Kuwata A."/>
            <person name="Ogata H."/>
        </authorList>
    </citation>
    <scope>NUCLEOTIDE SEQUENCE</scope>
</reference>
<feature type="domain" description="Choice-of-anchor I" evidence="2">
    <location>
        <begin position="291"/>
        <end position="497"/>
    </location>
</feature>
<protein>
    <recommendedName>
        <fullName evidence="2">Choice-of-anchor I domain-containing protein</fullName>
    </recommendedName>
</protein>